<dbReference type="SUPFAM" id="SSF56112">
    <property type="entry name" value="Protein kinase-like (PK-like)"/>
    <property type="match status" value="1"/>
</dbReference>
<proteinExistence type="predicted"/>
<gene>
    <name evidence="1" type="ORF">QQ020_34260</name>
</gene>
<evidence type="ECO:0000313" key="1">
    <source>
        <dbReference type="EMBL" id="MDN5217187.1"/>
    </source>
</evidence>
<evidence type="ECO:0008006" key="3">
    <source>
        <dbReference type="Google" id="ProtNLM"/>
    </source>
</evidence>
<reference evidence="1" key="1">
    <citation type="submission" date="2023-06" db="EMBL/GenBank/DDBJ databases">
        <title>Genomic of Agaribacillus aureum.</title>
        <authorList>
            <person name="Wang G."/>
        </authorList>
    </citation>
    <scope>NUCLEOTIDE SEQUENCE</scope>
    <source>
        <strain evidence="1">BMA12</strain>
    </source>
</reference>
<keyword evidence="2" id="KW-1185">Reference proteome</keyword>
<dbReference type="PANTHER" id="PTHR43883:SF1">
    <property type="entry name" value="GLUCONOKINASE"/>
    <property type="match status" value="1"/>
</dbReference>
<dbReference type="EMBL" id="JAUJEB010000014">
    <property type="protein sequence ID" value="MDN5217187.1"/>
    <property type="molecule type" value="Genomic_DNA"/>
</dbReference>
<dbReference type="RefSeq" id="WP_346762524.1">
    <property type="nucleotide sequence ID" value="NZ_JAUJEB010000014.1"/>
</dbReference>
<dbReference type="PANTHER" id="PTHR43883">
    <property type="entry name" value="SLR0207 PROTEIN"/>
    <property type="match status" value="1"/>
</dbReference>
<comment type="caution">
    <text evidence="1">The sequence shown here is derived from an EMBL/GenBank/DDBJ whole genome shotgun (WGS) entry which is preliminary data.</text>
</comment>
<organism evidence="1 2">
    <name type="scientific">Agaribacillus aureus</name>
    <dbReference type="NCBI Taxonomy" id="3051825"/>
    <lineage>
        <taxon>Bacteria</taxon>
        <taxon>Pseudomonadati</taxon>
        <taxon>Bacteroidota</taxon>
        <taxon>Cytophagia</taxon>
        <taxon>Cytophagales</taxon>
        <taxon>Splendidivirgaceae</taxon>
        <taxon>Agaribacillus</taxon>
    </lineage>
</organism>
<evidence type="ECO:0000313" key="2">
    <source>
        <dbReference type="Proteomes" id="UP001172083"/>
    </source>
</evidence>
<sequence length="335" mass="39252">MNKKKVDMLIASMRKEAEDAISLIETHISWVILTDSYVYKIKKPMSYSFLDYITVEKRRYYCYKELVLNRRITNDVYLAVVPIYQKDGDYHLDFFGGAIVDYAVKMKRLDERKLMIHLLKTKQISAHQIVILARKIAGFHLKSDIITDAFSWRTFDMKFADIAGVRQFLTDHLGADSGFTIEMAMEKSTRFLQQHEDLINARIQEGFQRDVHGDLHAKNIFLYDDPIIFDCIEFDDGFRQMDVLNEVAFCCMDLEANGHHAFSRLLLNHYLKDLPAIRNKQEEKLFIYFKAYRANVRAKVNALRATQHVAGHQLQKNLIATDKYLKLMALYLREI</sequence>
<dbReference type="InterPro" id="IPR011009">
    <property type="entry name" value="Kinase-like_dom_sf"/>
</dbReference>
<dbReference type="InterPro" id="IPR052732">
    <property type="entry name" value="Cell-binding_unc_protein"/>
</dbReference>
<protein>
    <recommendedName>
        <fullName evidence="3">Aminoglycoside phosphotransferase domain-containing protein</fullName>
    </recommendedName>
</protein>
<accession>A0ABT8LJT4</accession>
<name>A0ABT8LJT4_9BACT</name>
<dbReference type="Proteomes" id="UP001172083">
    <property type="component" value="Unassembled WGS sequence"/>
</dbReference>